<evidence type="ECO:0000313" key="2">
    <source>
        <dbReference type="EMBL" id="MBB4664465.1"/>
    </source>
</evidence>
<organism evidence="2 3">
    <name type="scientific">Conexibacter arvalis</name>
    <dbReference type="NCBI Taxonomy" id="912552"/>
    <lineage>
        <taxon>Bacteria</taxon>
        <taxon>Bacillati</taxon>
        <taxon>Actinomycetota</taxon>
        <taxon>Thermoleophilia</taxon>
        <taxon>Solirubrobacterales</taxon>
        <taxon>Conexibacteraceae</taxon>
        <taxon>Conexibacter</taxon>
    </lineage>
</organism>
<evidence type="ECO:0000313" key="3">
    <source>
        <dbReference type="Proteomes" id="UP000585272"/>
    </source>
</evidence>
<evidence type="ECO:0000256" key="1">
    <source>
        <dbReference type="SAM" id="SignalP"/>
    </source>
</evidence>
<sequence>MKRALVGALAVALLLGVAAAAPAAAGTFQGSIAISSIGTQGDPSDPIAIGAVATVVQQCDPGTPCAWLPFVTTVPAARQCSPAVTASTWVGDAYGQTAGQQPQTFSPTWRERPSQAAGARRACLYVRTAGGDSLVAESAFTVPPAIVLPPGAGVPRAPIPRAIGVRRGFGYRLSLASIPRGVDRTRFSLLARAAAKRWGLRLAGRTNRVVRSGDRVDSVGFAPGVPSYALGVTTIRSVRWFRRVDGRPRVVRQQVVERDTRLAVGAPWHAGPGRTPPDRIDLQTVIIHELGHYAGNDHVRNCTNSPMWVALRPGEWWHDRRNWFQHGCGSQARAARGNGSAAAGRARPMLHEHVYRDVLLD</sequence>
<gene>
    <name evidence="2" type="ORF">BDZ31_004076</name>
</gene>
<keyword evidence="3" id="KW-1185">Reference proteome</keyword>
<reference evidence="2 3" key="1">
    <citation type="submission" date="2020-08" db="EMBL/GenBank/DDBJ databases">
        <title>Genomic Encyclopedia of Archaeal and Bacterial Type Strains, Phase II (KMG-II): from individual species to whole genera.</title>
        <authorList>
            <person name="Goeker M."/>
        </authorList>
    </citation>
    <scope>NUCLEOTIDE SEQUENCE [LARGE SCALE GENOMIC DNA]</scope>
    <source>
        <strain evidence="2 3">DSM 23288</strain>
    </source>
</reference>
<accession>A0A840IJF4</accession>
<evidence type="ECO:0008006" key="4">
    <source>
        <dbReference type="Google" id="ProtNLM"/>
    </source>
</evidence>
<dbReference type="Proteomes" id="UP000585272">
    <property type="component" value="Unassembled WGS sequence"/>
</dbReference>
<feature type="signal peptide" evidence="1">
    <location>
        <begin position="1"/>
        <end position="23"/>
    </location>
</feature>
<name>A0A840IJF4_9ACTN</name>
<protein>
    <recommendedName>
        <fullName evidence="4">Peptidase M10 metallopeptidase domain-containing protein</fullName>
    </recommendedName>
</protein>
<dbReference type="EMBL" id="JACHNU010000007">
    <property type="protein sequence ID" value="MBB4664465.1"/>
    <property type="molecule type" value="Genomic_DNA"/>
</dbReference>
<dbReference type="AlphaFoldDB" id="A0A840IJF4"/>
<comment type="caution">
    <text evidence="2">The sequence shown here is derived from an EMBL/GenBank/DDBJ whole genome shotgun (WGS) entry which is preliminary data.</text>
</comment>
<dbReference type="RefSeq" id="WP_183344526.1">
    <property type="nucleotide sequence ID" value="NZ_JACHNU010000007.1"/>
</dbReference>
<feature type="chain" id="PRO_5038832368" description="Peptidase M10 metallopeptidase domain-containing protein" evidence="1">
    <location>
        <begin position="24"/>
        <end position="361"/>
    </location>
</feature>
<keyword evidence="1" id="KW-0732">Signal</keyword>
<proteinExistence type="predicted"/>